<sequence length="158" mass="17874">MKSLPEIQHISSAALPYLLSVPLNNKPANGFPLICFLHGYDEAEPHNIFEALTKHGPLNPKNPPRVKQDFIIVAPQMPRAGDLWRQFSNQVYEIAENVQKDYNGDINRTYFTGFSFGGNGVFDVAEANPRFWAALWPVDLTRVPKNDPNRPVWISVET</sequence>
<dbReference type="WBParaSite" id="PS1159_v2.g7161.t1">
    <property type="protein sequence ID" value="PS1159_v2.g7161.t1"/>
    <property type="gene ID" value="PS1159_v2.g7161"/>
</dbReference>
<reference evidence="2" key="1">
    <citation type="submission" date="2022-11" db="UniProtKB">
        <authorList>
            <consortium name="WormBaseParasite"/>
        </authorList>
    </citation>
    <scope>IDENTIFICATION</scope>
</reference>
<proteinExistence type="predicted"/>
<dbReference type="Proteomes" id="UP000887580">
    <property type="component" value="Unplaced"/>
</dbReference>
<organism evidence="1 2">
    <name type="scientific">Panagrolaimus sp. PS1159</name>
    <dbReference type="NCBI Taxonomy" id="55785"/>
    <lineage>
        <taxon>Eukaryota</taxon>
        <taxon>Metazoa</taxon>
        <taxon>Ecdysozoa</taxon>
        <taxon>Nematoda</taxon>
        <taxon>Chromadorea</taxon>
        <taxon>Rhabditida</taxon>
        <taxon>Tylenchina</taxon>
        <taxon>Panagrolaimomorpha</taxon>
        <taxon>Panagrolaimoidea</taxon>
        <taxon>Panagrolaimidae</taxon>
        <taxon>Panagrolaimus</taxon>
    </lineage>
</organism>
<evidence type="ECO:0000313" key="2">
    <source>
        <dbReference type="WBParaSite" id="PS1159_v2.g7161.t1"/>
    </source>
</evidence>
<evidence type="ECO:0000313" key="1">
    <source>
        <dbReference type="Proteomes" id="UP000887580"/>
    </source>
</evidence>
<name>A0AC35GNL5_9BILA</name>
<accession>A0AC35GNL5</accession>
<protein>
    <submittedName>
        <fullName evidence="2">Phospholipase/carboxylesterase/thioesterase domain-containing protein</fullName>
    </submittedName>
</protein>